<name>A0ABQ7HJV1_GEOSE</name>
<comment type="caution">
    <text evidence="1">The sequence shown here is derived from an EMBL/GenBank/DDBJ whole genome shotgun (WGS) entry which is preliminary data.</text>
</comment>
<reference evidence="1 2" key="1">
    <citation type="submission" date="2016-03" db="EMBL/GenBank/DDBJ databases">
        <title>Spore heat resistance.</title>
        <authorList>
            <person name="Boekhorst J."/>
            <person name="Berendsen E.M."/>
            <person name="Wells-Bennik M.H."/>
            <person name="Kuipers O.P."/>
        </authorList>
    </citation>
    <scope>NUCLEOTIDE SEQUENCE [LARGE SCALE GENOMIC DNA]</scope>
    <source>
        <strain evidence="1 2">GS8</strain>
    </source>
</reference>
<protein>
    <submittedName>
        <fullName evidence="1">Uncharacterized protein</fullName>
    </submittedName>
</protein>
<proteinExistence type="predicted"/>
<accession>A0ABQ7HJV1</accession>
<keyword evidence="2" id="KW-1185">Reference proteome</keyword>
<evidence type="ECO:0000313" key="1">
    <source>
        <dbReference type="EMBL" id="KAF6512512.1"/>
    </source>
</evidence>
<gene>
    <name evidence="1" type="ORF">GS8_164</name>
</gene>
<dbReference type="EMBL" id="LUCS01000005">
    <property type="protein sequence ID" value="KAF6512512.1"/>
    <property type="molecule type" value="Genomic_DNA"/>
</dbReference>
<dbReference type="Proteomes" id="UP000773850">
    <property type="component" value="Unassembled WGS sequence"/>
</dbReference>
<evidence type="ECO:0000313" key="2">
    <source>
        <dbReference type="Proteomes" id="UP000773850"/>
    </source>
</evidence>
<sequence length="40" mass="4620">MIDFCFGQCSRSFFHDACVLFSFQGAFDLVLRTFIIILNP</sequence>
<organism evidence="1 2">
    <name type="scientific">Geobacillus stearothermophilus</name>
    <name type="common">Bacillus stearothermophilus</name>
    <dbReference type="NCBI Taxonomy" id="1422"/>
    <lineage>
        <taxon>Bacteria</taxon>
        <taxon>Bacillati</taxon>
        <taxon>Bacillota</taxon>
        <taxon>Bacilli</taxon>
        <taxon>Bacillales</taxon>
        <taxon>Anoxybacillaceae</taxon>
        <taxon>Geobacillus</taxon>
    </lineage>
</organism>